<dbReference type="AlphaFoldDB" id="A0A0G1X5U3"/>
<accession>A0A0G1X5U3</accession>
<dbReference type="Proteomes" id="UP000034913">
    <property type="component" value="Unassembled WGS sequence"/>
</dbReference>
<protein>
    <submittedName>
        <fullName evidence="1">Uncharacterized protein</fullName>
    </submittedName>
</protein>
<name>A0A0G1X5U3_UNCK3</name>
<evidence type="ECO:0000313" key="2">
    <source>
        <dbReference type="Proteomes" id="UP000034913"/>
    </source>
</evidence>
<reference evidence="1 2" key="1">
    <citation type="journal article" date="2015" name="Nature">
        <title>rRNA introns, odd ribosomes, and small enigmatic genomes across a large radiation of phyla.</title>
        <authorList>
            <person name="Brown C.T."/>
            <person name="Hug L.A."/>
            <person name="Thomas B.C."/>
            <person name="Sharon I."/>
            <person name="Castelle C.J."/>
            <person name="Singh A."/>
            <person name="Wilkins M.J."/>
            <person name="Williams K.H."/>
            <person name="Banfield J.F."/>
        </authorList>
    </citation>
    <scope>NUCLEOTIDE SEQUENCE [LARGE SCALE GENOMIC DNA]</scope>
</reference>
<organism evidence="1 2">
    <name type="scientific">candidate division Kazan bacterium GW2011_GWB1_52_7</name>
    <dbReference type="NCBI Taxonomy" id="1620414"/>
    <lineage>
        <taxon>Bacteria</taxon>
        <taxon>Bacteria division Kazan-3B-28</taxon>
    </lineage>
</organism>
<gene>
    <name evidence="1" type="ORF">VF00_C0016G0013</name>
</gene>
<evidence type="ECO:0000313" key="1">
    <source>
        <dbReference type="EMBL" id="KKW26175.1"/>
    </source>
</evidence>
<proteinExistence type="predicted"/>
<comment type="caution">
    <text evidence="1">The sequence shown here is derived from an EMBL/GenBank/DDBJ whole genome shotgun (WGS) entry which is preliminary data.</text>
</comment>
<dbReference type="EMBL" id="LCRB01000016">
    <property type="protein sequence ID" value="KKW26175.1"/>
    <property type="molecule type" value="Genomic_DNA"/>
</dbReference>
<sequence>MKKAILMALIAGLLALGGGGYWYFFAREGASSTPTGENGSFTGSLADALKVGAAMKCTWSFEGDSSVFYIKSQKMSADITPKTGPKTEMILRDNCTYIWQEGEKQGIKSCSTPQEGEDYDFSEVASASGGTAEALGAQYSCQPTVITDAQFSLPSEVEFLDLNQYLQQFGQ</sequence>